<reference evidence="1" key="5">
    <citation type="journal article" date="2021" name="G3 (Bethesda)">
        <title>Aegilops tauschii genome assembly Aet v5.0 features greater sequence contiguity and improved annotation.</title>
        <authorList>
            <person name="Wang L."/>
            <person name="Zhu T."/>
            <person name="Rodriguez J.C."/>
            <person name="Deal K.R."/>
            <person name="Dubcovsky J."/>
            <person name="McGuire P.E."/>
            <person name="Lux T."/>
            <person name="Spannagl M."/>
            <person name="Mayer K.F.X."/>
            <person name="Baldrich P."/>
            <person name="Meyers B.C."/>
            <person name="Huo N."/>
            <person name="Gu Y.Q."/>
            <person name="Zhou H."/>
            <person name="Devos K.M."/>
            <person name="Bennetzen J.L."/>
            <person name="Unver T."/>
            <person name="Budak H."/>
            <person name="Gulick P.J."/>
            <person name="Galiba G."/>
            <person name="Kalapos B."/>
            <person name="Nelson D.R."/>
            <person name="Li P."/>
            <person name="You F.M."/>
            <person name="Luo M.C."/>
            <person name="Dvorak J."/>
        </authorList>
    </citation>
    <scope>NUCLEOTIDE SEQUENCE [LARGE SCALE GENOMIC DNA]</scope>
    <source>
        <strain evidence="1">cv. AL8/78</strain>
    </source>
</reference>
<reference evidence="2" key="2">
    <citation type="journal article" date="2017" name="Nat. Plants">
        <title>The Aegilops tauschii genome reveals multiple impacts of transposons.</title>
        <authorList>
            <person name="Zhao G."/>
            <person name="Zou C."/>
            <person name="Li K."/>
            <person name="Wang K."/>
            <person name="Li T."/>
            <person name="Gao L."/>
            <person name="Zhang X."/>
            <person name="Wang H."/>
            <person name="Yang Z."/>
            <person name="Liu X."/>
            <person name="Jiang W."/>
            <person name="Mao L."/>
            <person name="Kong X."/>
            <person name="Jiao Y."/>
            <person name="Jia J."/>
        </authorList>
    </citation>
    <scope>NUCLEOTIDE SEQUENCE [LARGE SCALE GENOMIC DNA]</scope>
    <source>
        <strain evidence="2">cv. AL8/78</strain>
    </source>
</reference>
<dbReference type="Gramene" id="AET5Gv21162400.2">
    <property type="protein sequence ID" value="AET5Gv21162400.2"/>
    <property type="gene ID" value="AET5Gv21162400"/>
</dbReference>
<accession>A0A453MEU8</accession>
<dbReference type="Proteomes" id="UP000015105">
    <property type="component" value="Chromosome 5D"/>
</dbReference>
<proteinExistence type="predicted"/>
<keyword evidence="2" id="KW-1185">Reference proteome</keyword>
<protein>
    <submittedName>
        <fullName evidence="1">Uncharacterized protein</fullName>
    </submittedName>
</protein>
<reference evidence="1" key="3">
    <citation type="journal article" date="2017" name="Nature">
        <title>Genome sequence of the progenitor of the wheat D genome Aegilops tauschii.</title>
        <authorList>
            <person name="Luo M.C."/>
            <person name="Gu Y.Q."/>
            <person name="Puiu D."/>
            <person name="Wang H."/>
            <person name="Twardziok S.O."/>
            <person name="Deal K.R."/>
            <person name="Huo N."/>
            <person name="Zhu T."/>
            <person name="Wang L."/>
            <person name="Wang Y."/>
            <person name="McGuire P.E."/>
            <person name="Liu S."/>
            <person name="Long H."/>
            <person name="Ramasamy R.K."/>
            <person name="Rodriguez J.C."/>
            <person name="Van S.L."/>
            <person name="Yuan L."/>
            <person name="Wang Z."/>
            <person name="Xia Z."/>
            <person name="Xiao L."/>
            <person name="Anderson O.D."/>
            <person name="Ouyang S."/>
            <person name="Liang Y."/>
            <person name="Zimin A.V."/>
            <person name="Pertea G."/>
            <person name="Qi P."/>
            <person name="Bennetzen J.L."/>
            <person name="Dai X."/>
            <person name="Dawson M.W."/>
            <person name="Muller H.G."/>
            <person name="Kugler K."/>
            <person name="Rivarola-Duarte L."/>
            <person name="Spannagl M."/>
            <person name="Mayer K.F.X."/>
            <person name="Lu F.H."/>
            <person name="Bevan M.W."/>
            <person name="Leroy P."/>
            <person name="Li P."/>
            <person name="You F.M."/>
            <person name="Sun Q."/>
            <person name="Liu Z."/>
            <person name="Lyons E."/>
            <person name="Wicker T."/>
            <person name="Salzberg S.L."/>
            <person name="Devos K.M."/>
            <person name="Dvorak J."/>
        </authorList>
    </citation>
    <scope>NUCLEOTIDE SEQUENCE [LARGE SCALE GENOMIC DNA]</scope>
    <source>
        <strain evidence="1">cv. AL8/78</strain>
    </source>
</reference>
<name>A0A453MEU8_AEGTS</name>
<organism evidence="1 2">
    <name type="scientific">Aegilops tauschii subsp. strangulata</name>
    <name type="common">Goatgrass</name>
    <dbReference type="NCBI Taxonomy" id="200361"/>
    <lineage>
        <taxon>Eukaryota</taxon>
        <taxon>Viridiplantae</taxon>
        <taxon>Streptophyta</taxon>
        <taxon>Embryophyta</taxon>
        <taxon>Tracheophyta</taxon>
        <taxon>Spermatophyta</taxon>
        <taxon>Magnoliopsida</taxon>
        <taxon>Liliopsida</taxon>
        <taxon>Poales</taxon>
        <taxon>Poaceae</taxon>
        <taxon>BOP clade</taxon>
        <taxon>Pooideae</taxon>
        <taxon>Triticodae</taxon>
        <taxon>Triticeae</taxon>
        <taxon>Triticinae</taxon>
        <taxon>Aegilops</taxon>
    </lineage>
</organism>
<evidence type="ECO:0000313" key="1">
    <source>
        <dbReference type="EnsemblPlants" id="AET5Gv21162400.2"/>
    </source>
</evidence>
<evidence type="ECO:0000313" key="2">
    <source>
        <dbReference type="Proteomes" id="UP000015105"/>
    </source>
</evidence>
<reference evidence="2" key="1">
    <citation type="journal article" date="2014" name="Science">
        <title>Ancient hybridizations among the ancestral genomes of bread wheat.</title>
        <authorList>
            <consortium name="International Wheat Genome Sequencing Consortium,"/>
            <person name="Marcussen T."/>
            <person name="Sandve S.R."/>
            <person name="Heier L."/>
            <person name="Spannagl M."/>
            <person name="Pfeifer M."/>
            <person name="Jakobsen K.S."/>
            <person name="Wulff B.B."/>
            <person name="Steuernagel B."/>
            <person name="Mayer K.F."/>
            <person name="Olsen O.A."/>
        </authorList>
    </citation>
    <scope>NUCLEOTIDE SEQUENCE [LARGE SCALE GENOMIC DNA]</scope>
    <source>
        <strain evidence="2">cv. AL8/78</strain>
    </source>
</reference>
<reference evidence="1" key="4">
    <citation type="submission" date="2019-03" db="UniProtKB">
        <authorList>
            <consortium name="EnsemblPlants"/>
        </authorList>
    </citation>
    <scope>IDENTIFICATION</scope>
</reference>
<sequence>KLTTSVLEALSSLSHLQYLKLIAREIEDFSIEVHALPRLLRLCFELQRPTFPTIKQGAMRFLVTLQLLCKDINALSVINIECFEHLEEVILHPRVSQETQKQWEKAAEEHPNGPKVLLFKSGDEAENSNDQLNPAFSRMGISEVCPPLNESASSIVVS</sequence>
<dbReference type="EnsemblPlants" id="AET5Gv21162400.2">
    <property type="protein sequence ID" value="AET5Gv21162400.2"/>
    <property type="gene ID" value="AET5Gv21162400"/>
</dbReference>
<dbReference type="AlphaFoldDB" id="A0A453MEU8"/>